<proteinExistence type="predicted"/>
<organism evidence="2 3">
    <name type="scientific">Puccinia graminis f. sp. tritici</name>
    <dbReference type="NCBI Taxonomy" id="56615"/>
    <lineage>
        <taxon>Eukaryota</taxon>
        <taxon>Fungi</taxon>
        <taxon>Dikarya</taxon>
        <taxon>Basidiomycota</taxon>
        <taxon>Pucciniomycotina</taxon>
        <taxon>Pucciniomycetes</taxon>
        <taxon>Pucciniales</taxon>
        <taxon>Pucciniaceae</taxon>
        <taxon>Puccinia</taxon>
    </lineage>
</organism>
<evidence type="ECO:0000313" key="2">
    <source>
        <dbReference type="EMBL" id="KAA1118055.1"/>
    </source>
</evidence>
<comment type="caution">
    <text evidence="2">The sequence shown here is derived from an EMBL/GenBank/DDBJ whole genome shotgun (WGS) entry which is preliminary data.</text>
</comment>
<evidence type="ECO:0000313" key="3">
    <source>
        <dbReference type="Proteomes" id="UP000324748"/>
    </source>
</evidence>
<dbReference type="OrthoDB" id="10269352at2759"/>
<feature type="region of interest" description="Disordered" evidence="1">
    <location>
        <begin position="30"/>
        <end position="50"/>
    </location>
</feature>
<name>A0A5B0QZ01_PUCGR</name>
<keyword evidence="3" id="KW-1185">Reference proteome</keyword>
<accession>A0A5B0QZ01</accession>
<dbReference type="EMBL" id="VSWC01000002">
    <property type="protein sequence ID" value="KAA1118055.1"/>
    <property type="molecule type" value="Genomic_DNA"/>
</dbReference>
<reference evidence="2 3" key="1">
    <citation type="submission" date="2019-05" db="EMBL/GenBank/DDBJ databases">
        <title>Emergence of the Ug99 lineage of the wheat stem rust pathogen through somatic hybridization.</title>
        <authorList>
            <person name="Li F."/>
            <person name="Upadhyaya N.M."/>
            <person name="Sperschneider J."/>
            <person name="Matny O."/>
            <person name="Nguyen-Phuc H."/>
            <person name="Mago R."/>
            <person name="Raley C."/>
            <person name="Miller M.E."/>
            <person name="Silverstein K.A.T."/>
            <person name="Henningsen E."/>
            <person name="Hirsch C.D."/>
            <person name="Visser B."/>
            <person name="Pretorius Z.A."/>
            <person name="Steffenson B.J."/>
            <person name="Schwessinger B."/>
            <person name="Dodds P.N."/>
            <person name="Figueroa M."/>
        </authorList>
    </citation>
    <scope>NUCLEOTIDE SEQUENCE [LARGE SCALE GENOMIC DNA]</scope>
    <source>
        <strain evidence="2">21-0</strain>
    </source>
</reference>
<dbReference type="AlphaFoldDB" id="A0A5B0QZ01"/>
<sequence>MLSRLQAPLEKVFGKKLKCESNGTESAILSVSDGNGFPPTRPTYSEYRVE</sequence>
<gene>
    <name evidence="2" type="ORF">PGT21_030563</name>
</gene>
<dbReference type="Proteomes" id="UP000324748">
    <property type="component" value="Unassembled WGS sequence"/>
</dbReference>
<protein>
    <submittedName>
        <fullName evidence="2">Uncharacterized protein</fullName>
    </submittedName>
</protein>
<evidence type="ECO:0000256" key="1">
    <source>
        <dbReference type="SAM" id="MobiDB-lite"/>
    </source>
</evidence>